<feature type="domain" description="OAA-family lectin sugar binding" evidence="2">
    <location>
        <begin position="160"/>
        <end position="233"/>
    </location>
</feature>
<evidence type="ECO:0000259" key="2">
    <source>
        <dbReference type="Pfam" id="PF17882"/>
    </source>
</evidence>
<sequence>MQPVFVDFSTAVPRTGNAVVTAERAGFARDHLALDAGAAVTIEFHVPPEGVTDELTVKIRALVSKLGPRPGFAPLDVAVNSETVVGDHRIPGGGDLPQEFVLAVPAELLLPGATNRLTLRSSADARSHLWLYRVLAEPVWDRDQAERAWLADSVSRSLLTYRTERRAPGAQAWEPAAPWRLHLDSGEGAMPARLDWRVRSGAEASVEFALELTTFYGHARNADGHWCELRGTLSDRQAFPGDSDPVATRTFSTQAGWGGRWHPGGPLTIHLAVGEDTPFDRIAWTDQRACSASIGLTEDGSSFLGWSQRVNEGPVGYRGEATGNEAEDRQPPTDRPEPGPLSPELDQLGQALTNLADAAAKSLGSFLRKL</sequence>
<dbReference type="EMBL" id="BSSA01000019">
    <property type="protein sequence ID" value="GLW72743.1"/>
    <property type="molecule type" value="Genomic_DNA"/>
</dbReference>
<accession>A0A9W6QD70</accession>
<protein>
    <recommendedName>
        <fullName evidence="2">OAA-family lectin sugar binding domain-containing protein</fullName>
    </recommendedName>
</protein>
<feature type="region of interest" description="Disordered" evidence="1">
    <location>
        <begin position="314"/>
        <end position="345"/>
    </location>
</feature>
<organism evidence="3 4">
    <name type="scientific">Kitasatospora phosalacinea</name>
    <dbReference type="NCBI Taxonomy" id="2065"/>
    <lineage>
        <taxon>Bacteria</taxon>
        <taxon>Bacillati</taxon>
        <taxon>Actinomycetota</taxon>
        <taxon>Actinomycetes</taxon>
        <taxon>Kitasatosporales</taxon>
        <taxon>Streptomycetaceae</taxon>
        <taxon>Kitasatospora</taxon>
    </lineage>
</organism>
<gene>
    <name evidence="3" type="ORF">Kpho02_50420</name>
</gene>
<dbReference type="Pfam" id="PF17882">
    <property type="entry name" value="SBD"/>
    <property type="match status" value="2"/>
</dbReference>
<dbReference type="InterPro" id="IPR040964">
    <property type="entry name" value="SBD"/>
</dbReference>
<reference evidence="3" key="1">
    <citation type="submission" date="2023-02" db="EMBL/GenBank/DDBJ databases">
        <title>Kitasatospora phosalacinea NBRC 14627.</title>
        <authorList>
            <person name="Ichikawa N."/>
            <person name="Sato H."/>
            <person name="Tonouchi N."/>
        </authorList>
    </citation>
    <scope>NUCLEOTIDE SEQUENCE</scope>
    <source>
        <strain evidence="3">NBRC 14627</strain>
    </source>
</reference>
<evidence type="ECO:0000256" key="1">
    <source>
        <dbReference type="SAM" id="MobiDB-lite"/>
    </source>
</evidence>
<dbReference type="RefSeq" id="WP_285738425.1">
    <property type="nucleotide sequence ID" value="NZ_BSSA01000019.1"/>
</dbReference>
<comment type="caution">
    <text evidence="3">The sequence shown here is derived from an EMBL/GenBank/DDBJ whole genome shotgun (WGS) entry which is preliminary data.</text>
</comment>
<dbReference type="AlphaFoldDB" id="A0A9W6QD70"/>
<feature type="compositionally biased region" description="Basic and acidic residues" evidence="1">
    <location>
        <begin position="326"/>
        <end position="337"/>
    </location>
</feature>
<evidence type="ECO:0000313" key="4">
    <source>
        <dbReference type="Proteomes" id="UP001165041"/>
    </source>
</evidence>
<proteinExistence type="predicted"/>
<feature type="domain" description="OAA-family lectin sugar binding" evidence="2">
    <location>
        <begin position="250"/>
        <end position="321"/>
    </location>
</feature>
<name>A0A9W6QD70_9ACTN</name>
<dbReference type="Proteomes" id="UP001165041">
    <property type="component" value="Unassembled WGS sequence"/>
</dbReference>
<evidence type="ECO:0000313" key="3">
    <source>
        <dbReference type="EMBL" id="GLW72743.1"/>
    </source>
</evidence>